<proteinExistence type="predicted"/>
<dbReference type="EMBL" id="BSUN01000001">
    <property type="protein sequence ID" value="GMA34019.1"/>
    <property type="molecule type" value="Genomic_DNA"/>
</dbReference>
<evidence type="ECO:0000313" key="1">
    <source>
        <dbReference type="EMBL" id="GMA34019.1"/>
    </source>
</evidence>
<accession>A0ABQ6IB90</accession>
<protein>
    <submittedName>
        <fullName evidence="1">Uncharacterized protein</fullName>
    </submittedName>
</protein>
<reference evidence="2" key="1">
    <citation type="journal article" date="2019" name="Int. J. Syst. Evol. Microbiol.">
        <title>The Global Catalogue of Microorganisms (GCM) 10K type strain sequencing project: providing services to taxonomists for standard genome sequencing and annotation.</title>
        <authorList>
            <consortium name="The Broad Institute Genomics Platform"/>
            <consortium name="The Broad Institute Genome Sequencing Center for Infectious Disease"/>
            <person name="Wu L."/>
            <person name="Ma J."/>
        </authorList>
    </citation>
    <scope>NUCLEOTIDE SEQUENCE [LARGE SCALE GENOMIC DNA]</scope>
    <source>
        <strain evidence="2">NBRC 112299</strain>
    </source>
</reference>
<comment type="caution">
    <text evidence="1">The sequence shown here is derived from an EMBL/GenBank/DDBJ whole genome shotgun (WGS) entry which is preliminary data.</text>
</comment>
<keyword evidence="2" id="KW-1185">Reference proteome</keyword>
<sequence>MTAPMASSARSTPTASRSLFSIVDPIFTEQGIEIVDGLTPEDLYTNEFIDESISLGF</sequence>
<organism evidence="1 2">
    <name type="scientific">Demequina litorisediminis</name>
    <dbReference type="NCBI Taxonomy" id="1849022"/>
    <lineage>
        <taxon>Bacteria</taxon>
        <taxon>Bacillati</taxon>
        <taxon>Actinomycetota</taxon>
        <taxon>Actinomycetes</taxon>
        <taxon>Micrococcales</taxon>
        <taxon>Demequinaceae</taxon>
        <taxon>Demequina</taxon>
    </lineage>
</organism>
<gene>
    <name evidence="1" type="ORF">GCM10025876_02230</name>
</gene>
<name>A0ABQ6IB90_9MICO</name>
<evidence type="ECO:0000313" key="2">
    <source>
        <dbReference type="Proteomes" id="UP001157125"/>
    </source>
</evidence>
<dbReference type="Proteomes" id="UP001157125">
    <property type="component" value="Unassembled WGS sequence"/>
</dbReference>